<name>A0A928KSX3_9FIRM</name>
<dbReference type="EMBL" id="SVNY01000004">
    <property type="protein sequence ID" value="MBE6833689.1"/>
    <property type="molecule type" value="Genomic_DNA"/>
</dbReference>
<protein>
    <submittedName>
        <fullName evidence="1">Uncharacterized protein</fullName>
    </submittedName>
</protein>
<dbReference type="RefSeq" id="WP_326840472.1">
    <property type="nucleotide sequence ID" value="NZ_JBKWRC010000002.1"/>
</dbReference>
<gene>
    <name evidence="1" type="ORF">E7512_08940</name>
</gene>
<accession>A0A928KSX3</accession>
<reference evidence="1" key="1">
    <citation type="submission" date="2019-04" db="EMBL/GenBank/DDBJ databases">
        <title>Evolution of Biomass-Degrading Anaerobic Consortia Revealed by Metagenomics.</title>
        <authorList>
            <person name="Peng X."/>
        </authorList>
    </citation>
    <scope>NUCLEOTIDE SEQUENCE</scope>
    <source>
        <strain evidence="1">SIG551</strain>
    </source>
</reference>
<evidence type="ECO:0000313" key="1">
    <source>
        <dbReference type="EMBL" id="MBE6833689.1"/>
    </source>
</evidence>
<organism evidence="1 2">
    <name type="scientific">Faecalispora sporosphaeroides</name>
    <dbReference type="NCBI Taxonomy" id="1549"/>
    <lineage>
        <taxon>Bacteria</taxon>
        <taxon>Bacillati</taxon>
        <taxon>Bacillota</taxon>
        <taxon>Clostridia</taxon>
        <taxon>Eubacteriales</taxon>
        <taxon>Oscillospiraceae</taxon>
        <taxon>Faecalispora</taxon>
    </lineage>
</organism>
<dbReference type="AlphaFoldDB" id="A0A928KSX3"/>
<proteinExistence type="predicted"/>
<evidence type="ECO:0000313" key="2">
    <source>
        <dbReference type="Proteomes" id="UP000754750"/>
    </source>
</evidence>
<dbReference type="Proteomes" id="UP000754750">
    <property type="component" value="Unassembled WGS sequence"/>
</dbReference>
<comment type="caution">
    <text evidence="1">The sequence shown here is derived from an EMBL/GenBank/DDBJ whole genome shotgun (WGS) entry which is preliminary data.</text>
</comment>
<sequence>MKSTIVQSNSFEANRFKTISDFKDCMRWHGEVEFEWNGKNYSITHPDKISISEANKQETEKLCSTADEALEYKVGDDRLRDVITQVTVWSRTI</sequence>